<sequence>MTRQLVFQRIRNRIVELLEWLIECENEPPQCGMNELINSWEDWVPTPSPKGYFVDQGFTPTQSVFLVNVSAAIEDFCEATPELIENDAAAIALPQWRLVIAAAKPTLSAMKASTKMSEESDDRLER</sequence>
<protein>
    <submittedName>
        <fullName evidence="1">Uncharacterized protein</fullName>
    </submittedName>
</protein>
<evidence type="ECO:0000313" key="1">
    <source>
        <dbReference type="EMBL" id="KWU49169.1"/>
    </source>
</evidence>
<dbReference type="Proteomes" id="UP000067111">
    <property type="component" value="Unassembled WGS sequence"/>
</dbReference>
<gene>
    <name evidence="1" type="ORF">AWV77_19145</name>
</gene>
<organism evidence="1 2">
    <name type="scientific">Pseudomonas palleroniana</name>
    <dbReference type="NCBI Taxonomy" id="191390"/>
    <lineage>
        <taxon>Bacteria</taxon>
        <taxon>Pseudomonadati</taxon>
        <taxon>Pseudomonadota</taxon>
        <taxon>Gammaproteobacteria</taxon>
        <taxon>Pseudomonadales</taxon>
        <taxon>Pseudomonadaceae</taxon>
        <taxon>Pseudomonas</taxon>
    </lineage>
</organism>
<dbReference type="EMBL" id="LRMR01000029">
    <property type="protein sequence ID" value="KWU49169.1"/>
    <property type="molecule type" value="Genomic_DNA"/>
</dbReference>
<accession>A0A0X7K0G9</accession>
<comment type="caution">
    <text evidence="1">The sequence shown here is derived from an EMBL/GenBank/DDBJ whole genome shotgun (WGS) entry which is preliminary data.</text>
</comment>
<evidence type="ECO:0000313" key="2">
    <source>
        <dbReference type="Proteomes" id="UP000067111"/>
    </source>
</evidence>
<proteinExistence type="predicted"/>
<name>A0A0X7K0G9_9PSED</name>
<reference evidence="2" key="1">
    <citation type="submission" date="2016-01" db="EMBL/GenBank/DDBJ databases">
        <authorList>
            <person name="Gamez R.M."/>
            <person name="Rodriguez F."/>
            <person name="Bernal J.F."/>
            <person name="Agarwala R."/>
            <person name="Landsman D."/>
            <person name="Marino-Ramirez L."/>
        </authorList>
    </citation>
    <scope>NUCLEOTIDE SEQUENCE [LARGE SCALE GENOMIC DNA]</scope>
    <source>
        <strain evidence="2">Ps006</strain>
    </source>
</reference>
<dbReference type="AlphaFoldDB" id="A0A0X7K0G9"/>